<comment type="subcellular location">
    <subcellularLocation>
        <location evidence="2">Nucleus</location>
    </subcellularLocation>
</comment>
<comment type="cofactor">
    <cofactor evidence="1">
        <name>a divalent metal cation</name>
        <dbReference type="ChEBI" id="CHEBI:60240"/>
    </cofactor>
</comment>
<dbReference type="GO" id="GO:0046872">
    <property type="term" value="F:metal ion binding"/>
    <property type="evidence" value="ECO:0007669"/>
    <property type="project" value="UniProtKB-KW"/>
</dbReference>
<dbReference type="GO" id="GO:0005634">
    <property type="term" value="C:nucleus"/>
    <property type="evidence" value="ECO:0007669"/>
    <property type="project" value="UniProtKB-SubCell"/>
</dbReference>
<keyword evidence="11" id="KW-1185">Reference proteome</keyword>
<proteinExistence type="inferred from homology"/>
<comment type="caution">
    <text evidence="10">The sequence shown here is derived from an EMBL/GenBank/DDBJ whole genome shotgun (WGS) entry which is preliminary data.</text>
</comment>
<keyword evidence="6" id="KW-0378">Hydrolase</keyword>
<dbReference type="GO" id="GO:0004518">
    <property type="term" value="F:nuclease activity"/>
    <property type="evidence" value="ECO:0007669"/>
    <property type="project" value="UniProtKB-KW"/>
</dbReference>
<dbReference type="PANTHER" id="PTHR22930">
    <property type="match status" value="1"/>
</dbReference>
<reference evidence="10" key="1">
    <citation type="journal article" date="2023" name="Plant J.">
        <title>Genome sequences and population genomics provide insights into the demographic history, inbreeding, and mutation load of two 'living fossil' tree species of Dipteronia.</title>
        <authorList>
            <person name="Feng Y."/>
            <person name="Comes H.P."/>
            <person name="Chen J."/>
            <person name="Zhu S."/>
            <person name="Lu R."/>
            <person name="Zhang X."/>
            <person name="Li P."/>
            <person name="Qiu J."/>
            <person name="Olsen K.M."/>
            <person name="Qiu Y."/>
        </authorList>
    </citation>
    <scope>NUCLEOTIDE SEQUENCE</scope>
    <source>
        <strain evidence="10">NBL</strain>
    </source>
</reference>
<sequence>MAVCDFNMCFTFAWAGWEGTAHDTRIFLEALRREDLHFPHSPTGQYKGERYHLPDFRCGNYPRGQKELFNYVHSSLRCTIERTFGVWKNRWKILRQMPKFPFNKQVKIVISSMVLHNFIRLNAKNDEESKPYDDDEEVLHPNEEEMSEEQDSRYGPNIGALQKREMDKERERIAILLMQQ</sequence>
<organism evidence="10 11">
    <name type="scientific">Dipteronia sinensis</name>
    <dbReference type="NCBI Taxonomy" id="43782"/>
    <lineage>
        <taxon>Eukaryota</taxon>
        <taxon>Viridiplantae</taxon>
        <taxon>Streptophyta</taxon>
        <taxon>Embryophyta</taxon>
        <taxon>Tracheophyta</taxon>
        <taxon>Spermatophyta</taxon>
        <taxon>Magnoliopsida</taxon>
        <taxon>eudicotyledons</taxon>
        <taxon>Gunneridae</taxon>
        <taxon>Pentapetalae</taxon>
        <taxon>rosids</taxon>
        <taxon>malvids</taxon>
        <taxon>Sapindales</taxon>
        <taxon>Sapindaceae</taxon>
        <taxon>Hippocastanoideae</taxon>
        <taxon>Acereae</taxon>
        <taxon>Dipteronia</taxon>
    </lineage>
</organism>
<feature type="compositionally biased region" description="Basic and acidic residues" evidence="8">
    <location>
        <begin position="126"/>
        <end position="143"/>
    </location>
</feature>
<dbReference type="InterPro" id="IPR027806">
    <property type="entry name" value="HARBI1_dom"/>
</dbReference>
<feature type="domain" description="DDE Tnp4" evidence="9">
    <location>
        <begin position="2"/>
        <end position="117"/>
    </location>
</feature>
<evidence type="ECO:0000256" key="5">
    <source>
        <dbReference type="ARBA" id="ARBA00022723"/>
    </source>
</evidence>
<name>A0AAE0EB13_9ROSI</name>
<comment type="similarity">
    <text evidence="3">Belongs to the HARBI1 family.</text>
</comment>
<dbReference type="GO" id="GO:0016787">
    <property type="term" value="F:hydrolase activity"/>
    <property type="evidence" value="ECO:0007669"/>
    <property type="project" value="UniProtKB-KW"/>
</dbReference>
<dbReference type="InterPro" id="IPR045249">
    <property type="entry name" value="HARBI1-like"/>
</dbReference>
<evidence type="ECO:0000256" key="7">
    <source>
        <dbReference type="ARBA" id="ARBA00023242"/>
    </source>
</evidence>
<dbReference type="PANTHER" id="PTHR22930:SF221">
    <property type="entry name" value="NUCLEASE HARBI1"/>
    <property type="match status" value="1"/>
</dbReference>
<evidence type="ECO:0000259" key="9">
    <source>
        <dbReference type="Pfam" id="PF13359"/>
    </source>
</evidence>
<evidence type="ECO:0000256" key="4">
    <source>
        <dbReference type="ARBA" id="ARBA00022722"/>
    </source>
</evidence>
<accession>A0AAE0EB13</accession>
<dbReference type="Proteomes" id="UP001281410">
    <property type="component" value="Unassembled WGS sequence"/>
</dbReference>
<dbReference type="Pfam" id="PF13359">
    <property type="entry name" value="DDE_Tnp_4"/>
    <property type="match status" value="1"/>
</dbReference>
<evidence type="ECO:0000313" key="10">
    <source>
        <dbReference type="EMBL" id="KAK3221514.1"/>
    </source>
</evidence>
<evidence type="ECO:0000256" key="8">
    <source>
        <dbReference type="SAM" id="MobiDB-lite"/>
    </source>
</evidence>
<keyword evidence="5" id="KW-0479">Metal-binding</keyword>
<evidence type="ECO:0000256" key="1">
    <source>
        <dbReference type="ARBA" id="ARBA00001968"/>
    </source>
</evidence>
<dbReference type="AlphaFoldDB" id="A0AAE0EB13"/>
<protein>
    <recommendedName>
        <fullName evidence="9">DDE Tnp4 domain-containing protein</fullName>
    </recommendedName>
</protein>
<feature type="region of interest" description="Disordered" evidence="8">
    <location>
        <begin position="126"/>
        <end position="166"/>
    </location>
</feature>
<evidence type="ECO:0000313" key="11">
    <source>
        <dbReference type="Proteomes" id="UP001281410"/>
    </source>
</evidence>
<keyword evidence="7" id="KW-0539">Nucleus</keyword>
<evidence type="ECO:0000256" key="6">
    <source>
        <dbReference type="ARBA" id="ARBA00022801"/>
    </source>
</evidence>
<dbReference type="EMBL" id="JANJYJ010000003">
    <property type="protein sequence ID" value="KAK3221514.1"/>
    <property type="molecule type" value="Genomic_DNA"/>
</dbReference>
<evidence type="ECO:0000256" key="2">
    <source>
        <dbReference type="ARBA" id="ARBA00004123"/>
    </source>
</evidence>
<evidence type="ECO:0000256" key="3">
    <source>
        <dbReference type="ARBA" id="ARBA00006958"/>
    </source>
</evidence>
<gene>
    <name evidence="10" type="ORF">Dsin_008539</name>
</gene>
<keyword evidence="4" id="KW-0540">Nuclease</keyword>